<organism evidence="2 3">
    <name type="scientific">Dyadobacter jiangsuensis</name>
    <dbReference type="NCBI Taxonomy" id="1591085"/>
    <lineage>
        <taxon>Bacteria</taxon>
        <taxon>Pseudomonadati</taxon>
        <taxon>Bacteroidota</taxon>
        <taxon>Cytophagia</taxon>
        <taxon>Cytophagales</taxon>
        <taxon>Spirosomataceae</taxon>
        <taxon>Dyadobacter</taxon>
    </lineage>
</organism>
<dbReference type="AlphaFoldDB" id="A0A2P8FIH7"/>
<dbReference type="Proteomes" id="UP000241964">
    <property type="component" value="Unassembled WGS sequence"/>
</dbReference>
<accession>A0A2P8FIH7</accession>
<gene>
    <name evidence="2" type="ORF">CLV60_12110</name>
</gene>
<keyword evidence="3" id="KW-1185">Reference proteome</keyword>
<dbReference type="CDD" id="cd14728">
    <property type="entry name" value="Ere-like"/>
    <property type="match status" value="1"/>
</dbReference>
<dbReference type="PANTHER" id="PTHR31299:SF0">
    <property type="entry name" value="ESTERASE, PUTATIVE (AFU_ORTHOLOGUE AFUA_1G05850)-RELATED"/>
    <property type="match status" value="1"/>
</dbReference>
<protein>
    <submittedName>
        <fullName evidence="2">Erythromycin esterase-like protein</fullName>
    </submittedName>
</protein>
<dbReference type="InterPro" id="IPR007815">
    <property type="entry name" value="Emycin_Estase"/>
</dbReference>
<dbReference type="GO" id="GO:0046677">
    <property type="term" value="P:response to antibiotic"/>
    <property type="evidence" value="ECO:0007669"/>
    <property type="project" value="InterPro"/>
</dbReference>
<keyword evidence="1" id="KW-0812">Transmembrane</keyword>
<feature type="transmembrane region" description="Helical" evidence="1">
    <location>
        <begin position="16"/>
        <end position="33"/>
    </location>
</feature>
<reference evidence="2 3" key="1">
    <citation type="submission" date="2018-03" db="EMBL/GenBank/DDBJ databases">
        <title>Genomic Encyclopedia of Archaeal and Bacterial Type Strains, Phase II (KMG-II): from individual species to whole genera.</title>
        <authorList>
            <person name="Goeker M."/>
        </authorList>
    </citation>
    <scope>NUCLEOTIDE SEQUENCE [LARGE SCALE GENOMIC DNA]</scope>
    <source>
        <strain evidence="2 3">DSM 29057</strain>
    </source>
</reference>
<dbReference type="Pfam" id="PF05139">
    <property type="entry name" value="Erythro_esteras"/>
    <property type="match status" value="1"/>
</dbReference>
<comment type="caution">
    <text evidence="2">The sequence shown here is derived from an EMBL/GenBank/DDBJ whole genome shotgun (WGS) entry which is preliminary data.</text>
</comment>
<evidence type="ECO:0000256" key="1">
    <source>
        <dbReference type="SAM" id="Phobius"/>
    </source>
</evidence>
<keyword evidence="1" id="KW-0472">Membrane</keyword>
<dbReference type="EMBL" id="PYAS01000021">
    <property type="protein sequence ID" value="PSL21516.1"/>
    <property type="molecule type" value="Genomic_DNA"/>
</dbReference>
<dbReference type="Gene3D" id="3.40.1660.10">
    <property type="entry name" value="EreA-like (biosynthetic domain)"/>
    <property type="match status" value="1"/>
</dbReference>
<dbReference type="Gene3D" id="3.30.1870.10">
    <property type="entry name" value="EreA-like, domain 2"/>
    <property type="match status" value="1"/>
</dbReference>
<evidence type="ECO:0000313" key="2">
    <source>
        <dbReference type="EMBL" id="PSL21516.1"/>
    </source>
</evidence>
<dbReference type="InterPro" id="IPR052036">
    <property type="entry name" value="Hydrolase/PRTase-associated"/>
</dbReference>
<dbReference type="PANTHER" id="PTHR31299">
    <property type="entry name" value="ESTERASE, PUTATIVE (AFU_ORTHOLOGUE AFUA_1G05850)-RELATED"/>
    <property type="match status" value="1"/>
</dbReference>
<proteinExistence type="predicted"/>
<keyword evidence="1" id="KW-1133">Transmembrane helix</keyword>
<dbReference type="OrthoDB" id="9810066at2"/>
<evidence type="ECO:0000313" key="3">
    <source>
        <dbReference type="Proteomes" id="UP000241964"/>
    </source>
</evidence>
<dbReference type="SUPFAM" id="SSF159501">
    <property type="entry name" value="EreA/ChaN-like"/>
    <property type="match status" value="1"/>
</dbReference>
<name>A0A2P8FIH7_9BACT</name>
<sequence length="430" mass="49346">MAHSGAEKNDFSRSTSLLWCLFIAPIFLCSISNNKFFYALKENSVDISGLLSTSKSSGVDEMRRTLITLDASVIAIGEQSHGTSEFFRLRSQLIEMLSADSQVSKIGLEAPMAEVEDLNLYLLESQGNVDKILKSLRLYSYECEEFKDFINKVKEINQSRKKKITFFGFDMQSPFRSLEKINELSSEKDKIPSDTIKKLLYYYSMLNDQVYSHNFSEEDFDSLKHISKPILSSLELASRDNKVFRYVKNYHQFLHLNDPTITNHDGSIQSEIRDSLMALNIENEVVSGGKVVVLAHNGHVQKTKNVFSKSMGFFLRTRLGGKYQTIGLTTYRGTYTAFNQNDGKITDTNPIATPQPDAFEYYAGKIGFEVFFVNNAKILKETRREERPSKYKMMVYGYTQDQFTRGDIFEDFDYLIHIQKTTGNRSFYLN</sequence>
<dbReference type="Gene3D" id="1.20.1440.30">
    <property type="entry name" value="Biosynthetic Protein domain"/>
    <property type="match status" value="1"/>
</dbReference>